<dbReference type="GO" id="GO:0003964">
    <property type="term" value="F:RNA-directed DNA polymerase activity"/>
    <property type="evidence" value="ECO:0007669"/>
    <property type="project" value="UniProtKB-KW"/>
</dbReference>
<keyword evidence="8" id="KW-0548">Nucleotidyltransferase</keyword>
<evidence type="ECO:0000256" key="8">
    <source>
        <dbReference type="ARBA" id="ARBA00022932"/>
    </source>
</evidence>
<dbReference type="InterPro" id="IPR039537">
    <property type="entry name" value="Retrotran_Ty1/copia-like"/>
</dbReference>
<keyword evidence="9" id="KW-0233">DNA recombination</keyword>
<dbReference type="Pfam" id="PF25597">
    <property type="entry name" value="SH3_retrovirus"/>
    <property type="match status" value="1"/>
</dbReference>
<dbReference type="InterPro" id="IPR057670">
    <property type="entry name" value="SH3_retrovirus"/>
</dbReference>
<comment type="caution">
    <text evidence="11">The sequence shown here is derived from an EMBL/GenBank/DDBJ whole genome shotgun (WGS) entry which is preliminary data.</text>
</comment>
<protein>
    <recommendedName>
        <fullName evidence="10">Integrase catalytic domain-containing protein</fullName>
    </recommendedName>
</protein>
<dbReference type="PROSITE" id="PS50994">
    <property type="entry name" value="INTEGRASE"/>
    <property type="match status" value="1"/>
</dbReference>
<sequence>MIGTQRSTNGIPAVGRGIKTLSGGCMKGKPTVIPFRSRSERKTSLVLALVHTDVMGPMKTVSKGGAWYALTFVDDFLGFVIGYFLQNKSDVTAKLAEFKAFYESQWGEHLKCILERSILTSEWRLCVPGTASCTSPQQNGVVERMNRTIVEKARIILYYKGVPTIWWAEAVGTTVYLINRSTNTDQSVVTAYELEFKVKRRLEHLRVLGSQGYANIDDAKRTKLETKRFQCLSSGLARTKGYRVYDLEAFKVKVSRSVKRDEHEVGGIYDSSSPQL</sequence>
<dbReference type="InterPro" id="IPR036397">
    <property type="entry name" value="RNaseH_sf"/>
</dbReference>
<dbReference type="GO" id="GO:0016787">
    <property type="term" value="F:hydrolase activity"/>
    <property type="evidence" value="ECO:0007669"/>
    <property type="project" value="UniProtKB-KW"/>
</dbReference>
<evidence type="ECO:0000259" key="10">
    <source>
        <dbReference type="PROSITE" id="PS50994"/>
    </source>
</evidence>
<evidence type="ECO:0000256" key="3">
    <source>
        <dbReference type="ARBA" id="ARBA00022759"/>
    </source>
</evidence>
<dbReference type="PANTHER" id="PTHR42648">
    <property type="entry name" value="TRANSPOSASE, PUTATIVE-RELATED"/>
    <property type="match status" value="1"/>
</dbReference>
<dbReference type="AlphaFoldDB" id="A0A225W9P5"/>
<dbReference type="GO" id="GO:0003676">
    <property type="term" value="F:nucleic acid binding"/>
    <property type="evidence" value="ECO:0007669"/>
    <property type="project" value="InterPro"/>
</dbReference>
<keyword evidence="6" id="KW-0229">DNA integration</keyword>
<evidence type="ECO:0000256" key="9">
    <source>
        <dbReference type="ARBA" id="ARBA00023172"/>
    </source>
</evidence>
<dbReference type="Proteomes" id="UP000198211">
    <property type="component" value="Unassembled WGS sequence"/>
</dbReference>
<evidence type="ECO:0000313" key="11">
    <source>
        <dbReference type="EMBL" id="OWZ13707.1"/>
    </source>
</evidence>
<dbReference type="Gene3D" id="3.30.420.10">
    <property type="entry name" value="Ribonuclease H-like superfamily/Ribonuclease H"/>
    <property type="match status" value="2"/>
</dbReference>
<dbReference type="GO" id="GO:0003887">
    <property type="term" value="F:DNA-directed DNA polymerase activity"/>
    <property type="evidence" value="ECO:0007669"/>
    <property type="project" value="UniProtKB-KW"/>
</dbReference>
<keyword evidence="7" id="KW-0695">RNA-directed DNA polymerase</keyword>
<keyword evidence="3" id="KW-0255">Endonuclease</keyword>
<evidence type="ECO:0000256" key="2">
    <source>
        <dbReference type="ARBA" id="ARBA00022723"/>
    </source>
</evidence>
<reference evidence="12" key="1">
    <citation type="submission" date="2017-03" db="EMBL/GenBank/DDBJ databases">
        <title>Phytopthora megakarya and P. palmivora, two closely related causual agents of cacao black pod achieved similar genome size and gene model numbers by different mechanisms.</title>
        <authorList>
            <person name="Ali S."/>
            <person name="Shao J."/>
            <person name="Larry D.J."/>
            <person name="Kronmiller B."/>
            <person name="Shen D."/>
            <person name="Strem M.D."/>
            <person name="Melnick R.L."/>
            <person name="Guiltinan M.J."/>
            <person name="Tyler B.M."/>
            <person name="Meinhardt L.W."/>
            <person name="Bailey B.A."/>
        </authorList>
    </citation>
    <scope>NUCLEOTIDE SEQUENCE [LARGE SCALE GENOMIC DNA]</scope>
    <source>
        <strain evidence="12">zdho120</strain>
    </source>
</reference>
<keyword evidence="5" id="KW-0460">Magnesium</keyword>
<dbReference type="GO" id="GO:0006310">
    <property type="term" value="P:DNA recombination"/>
    <property type="evidence" value="ECO:0007669"/>
    <property type="project" value="UniProtKB-KW"/>
</dbReference>
<feature type="domain" description="Integrase catalytic" evidence="10">
    <location>
        <begin position="38"/>
        <end position="199"/>
    </location>
</feature>
<dbReference type="STRING" id="4795.A0A225W9P5"/>
<evidence type="ECO:0000256" key="5">
    <source>
        <dbReference type="ARBA" id="ARBA00022842"/>
    </source>
</evidence>
<dbReference type="InterPro" id="IPR001584">
    <property type="entry name" value="Integrase_cat-core"/>
</dbReference>
<dbReference type="GO" id="GO:0004519">
    <property type="term" value="F:endonuclease activity"/>
    <property type="evidence" value="ECO:0007669"/>
    <property type="project" value="UniProtKB-KW"/>
</dbReference>
<gene>
    <name evidence="11" type="ORF">PHMEG_00012918</name>
</gene>
<dbReference type="GO" id="GO:0015074">
    <property type="term" value="P:DNA integration"/>
    <property type="evidence" value="ECO:0007669"/>
    <property type="project" value="UniProtKB-KW"/>
</dbReference>
<keyword evidence="1" id="KW-0540">Nuclease</keyword>
<dbReference type="InterPro" id="IPR012337">
    <property type="entry name" value="RNaseH-like_sf"/>
</dbReference>
<accession>A0A225W9P5</accession>
<keyword evidence="4" id="KW-0378">Hydrolase</keyword>
<keyword evidence="12" id="KW-1185">Reference proteome</keyword>
<evidence type="ECO:0000256" key="1">
    <source>
        <dbReference type="ARBA" id="ARBA00022722"/>
    </source>
</evidence>
<evidence type="ECO:0000313" key="12">
    <source>
        <dbReference type="Proteomes" id="UP000198211"/>
    </source>
</evidence>
<name>A0A225W9P5_9STRA</name>
<evidence type="ECO:0000256" key="7">
    <source>
        <dbReference type="ARBA" id="ARBA00022918"/>
    </source>
</evidence>
<evidence type="ECO:0000256" key="6">
    <source>
        <dbReference type="ARBA" id="ARBA00022908"/>
    </source>
</evidence>
<evidence type="ECO:0000256" key="4">
    <source>
        <dbReference type="ARBA" id="ARBA00022801"/>
    </source>
</evidence>
<proteinExistence type="predicted"/>
<organism evidence="11 12">
    <name type="scientific">Phytophthora megakarya</name>
    <dbReference type="NCBI Taxonomy" id="4795"/>
    <lineage>
        <taxon>Eukaryota</taxon>
        <taxon>Sar</taxon>
        <taxon>Stramenopiles</taxon>
        <taxon>Oomycota</taxon>
        <taxon>Peronosporomycetes</taxon>
        <taxon>Peronosporales</taxon>
        <taxon>Peronosporaceae</taxon>
        <taxon>Phytophthora</taxon>
    </lineage>
</organism>
<keyword evidence="8" id="KW-0239">DNA-directed DNA polymerase</keyword>
<dbReference type="OrthoDB" id="118622at2759"/>
<dbReference type="PANTHER" id="PTHR42648:SF11">
    <property type="entry name" value="TRANSPOSON TY4-P GAG-POL POLYPROTEIN"/>
    <property type="match status" value="1"/>
</dbReference>
<dbReference type="SUPFAM" id="SSF53098">
    <property type="entry name" value="Ribonuclease H-like"/>
    <property type="match status" value="1"/>
</dbReference>
<keyword evidence="8" id="KW-0808">Transferase</keyword>
<dbReference type="GO" id="GO:0046872">
    <property type="term" value="F:metal ion binding"/>
    <property type="evidence" value="ECO:0007669"/>
    <property type="project" value="UniProtKB-KW"/>
</dbReference>
<dbReference type="EMBL" id="NBNE01001511">
    <property type="protein sequence ID" value="OWZ13707.1"/>
    <property type="molecule type" value="Genomic_DNA"/>
</dbReference>
<keyword evidence="2" id="KW-0479">Metal-binding</keyword>